<organism evidence="2 3">
    <name type="scientific">Artemisia annua</name>
    <name type="common">Sweet wormwood</name>
    <dbReference type="NCBI Taxonomy" id="35608"/>
    <lineage>
        <taxon>Eukaryota</taxon>
        <taxon>Viridiplantae</taxon>
        <taxon>Streptophyta</taxon>
        <taxon>Embryophyta</taxon>
        <taxon>Tracheophyta</taxon>
        <taxon>Spermatophyta</taxon>
        <taxon>Magnoliopsida</taxon>
        <taxon>eudicotyledons</taxon>
        <taxon>Gunneridae</taxon>
        <taxon>Pentapetalae</taxon>
        <taxon>asterids</taxon>
        <taxon>campanulids</taxon>
        <taxon>Asterales</taxon>
        <taxon>Asteraceae</taxon>
        <taxon>Asteroideae</taxon>
        <taxon>Anthemideae</taxon>
        <taxon>Artemisiinae</taxon>
        <taxon>Artemisia</taxon>
    </lineage>
</organism>
<evidence type="ECO:0000313" key="2">
    <source>
        <dbReference type="EMBL" id="PWA54894.1"/>
    </source>
</evidence>
<gene>
    <name evidence="2" type="ORF">CTI12_AA432000</name>
</gene>
<evidence type="ECO:0000313" key="3">
    <source>
        <dbReference type="Proteomes" id="UP000245207"/>
    </source>
</evidence>
<dbReference type="Proteomes" id="UP000245207">
    <property type="component" value="Unassembled WGS sequence"/>
</dbReference>
<feature type="region of interest" description="Disordered" evidence="1">
    <location>
        <begin position="61"/>
        <end position="82"/>
    </location>
</feature>
<protein>
    <submittedName>
        <fullName evidence="2">Uncharacterized protein</fullName>
    </submittedName>
</protein>
<name>A0A2U1M112_ARTAN</name>
<reference evidence="2 3" key="1">
    <citation type="journal article" date="2018" name="Mol. Plant">
        <title>The genome of Artemisia annua provides insight into the evolution of Asteraceae family and artemisinin biosynthesis.</title>
        <authorList>
            <person name="Shen Q."/>
            <person name="Zhang L."/>
            <person name="Liao Z."/>
            <person name="Wang S."/>
            <person name="Yan T."/>
            <person name="Shi P."/>
            <person name="Liu M."/>
            <person name="Fu X."/>
            <person name="Pan Q."/>
            <person name="Wang Y."/>
            <person name="Lv Z."/>
            <person name="Lu X."/>
            <person name="Zhang F."/>
            <person name="Jiang W."/>
            <person name="Ma Y."/>
            <person name="Chen M."/>
            <person name="Hao X."/>
            <person name="Li L."/>
            <person name="Tang Y."/>
            <person name="Lv G."/>
            <person name="Zhou Y."/>
            <person name="Sun X."/>
            <person name="Brodelius P.E."/>
            <person name="Rose J.K.C."/>
            <person name="Tang K."/>
        </authorList>
    </citation>
    <scope>NUCLEOTIDE SEQUENCE [LARGE SCALE GENOMIC DNA]</scope>
    <source>
        <strain evidence="3">cv. Huhao1</strain>
        <tissue evidence="2">Leaf</tissue>
    </source>
</reference>
<accession>A0A2U1M112</accession>
<comment type="caution">
    <text evidence="2">The sequence shown here is derived from an EMBL/GenBank/DDBJ whole genome shotgun (WGS) entry which is preliminary data.</text>
</comment>
<evidence type="ECO:0000256" key="1">
    <source>
        <dbReference type="SAM" id="MobiDB-lite"/>
    </source>
</evidence>
<dbReference type="EMBL" id="PKPP01006932">
    <property type="protein sequence ID" value="PWA54894.1"/>
    <property type="molecule type" value="Genomic_DNA"/>
</dbReference>
<sequence>MVKCKLMKKQEEVPPLHCRHTRSRVFYRKFSSRPAQKRNINAFRQFDGPTRSYAITELDPDTATESNSKIQQIEDEEETTGKGLQDGFSYGFCWALENKKAGTSNRQLLCFFTFSVNLYQLRGCCVAHACFTDVSEQTIFAATHGSLTDSLCIKAFMSMFKSFYIWLRGSVQEVVQGCRTEGWFSG</sequence>
<proteinExistence type="predicted"/>
<dbReference type="AlphaFoldDB" id="A0A2U1M112"/>
<keyword evidence="3" id="KW-1185">Reference proteome</keyword>